<dbReference type="OrthoDB" id="1150409at2"/>
<protein>
    <recommendedName>
        <fullName evidence="1">HTH cro/C1-type domain-containing protein</fullName>
    </recommendedName>
</protein>
<evidence type="ECO:0000259" key="1">
    <source>
        <dbReference type="PROSITE" id="PS50943"/>
    </source>
</evidence>
<keyword evidence="3" id="KW-1185">Reference proteome</keyword>
<dbReference type="PROSITE" id="PS50943">
    <property type="entry name" value="HTH_CROC1"/>
    <property type="match status" value="1"/>
</dbReference>
<dbReference type="Gene3D" id="1.25.40.10">
    <property type="entry name" value="Tetratricopeptide repeat domain"/>
    <property type="match status" value="1"/>
</dbReference>
<evidence type="ECO:0000313" key="3">
    <source>
        <dbReference type="Proteomes" id="UP000051008"/>
    </source>
</evidence>
<dbReference type="CDD" id="cd00093">
    <property type="entry name" value="HTH_XRE"/>
    <property type="match status" value="1"/>
</dbReference>
<dbReference type="InterPro" id="IPR001387">
    <property type="entry name" value="Cro/C1-type_HTH"/>
</dbReference>
<dbReference type="GO" id="GO:0003677">
    <property type="term" value="F:DNA binding"/>
    <property type="evidence" value="ECO:0007669"/>
    <property type="project" value="InterPro"/>
</dbReference>
<comment type="caution">
    <text evidence="2">The sequence shown here is derived from an EMBL/GenBank/DDBJ whole genome shotgun (WGS) entry which is preliminary data.</text>
</comment>
<dbReference type="SUPFAM" id="SSF47413">
    <property type="entry name" value="lambda repressor-like DNA-binding domains"/>
    <property type="match status" value="1"/>
</dbReference>
<sequence length="292" mass="33419">MMNIQKFVAQRKKLGLTQVTLCQGICTQATLSKFERGSQLPSLAILTQLCARLGLGLDDLDDGEILTLRTIKARLAEIEENLMVEDFPKVKQLLKKIDVSQIKTKEEVLRYYLLEGMTNVLTNQPLGRVTASFNPILKALDTNNLSLYVYLAYLGEGIFYMRHDASRQAHFFFHKVERFFNKLPKKIGGELTYAYLTMAYFLAEYHSLMADFEESNRLIKLALAKCASSHRTYYLPRLKLLEAENNLNLKKDNQVILEALEDARAFARLNNNNAVQLQVAALLRSYQRLVLD</sequence>
<dbReference type="Pfam" id="PF01381">
    <property type="entry name" value="HTH_3"/>
    <property type="match status" value="1"/>
</dbReference>
<organism evidence="2 3">
    <name type="scientific">Ligilactobacillus agilis DSM 20509</name>
    <dbReference type="NCBI Taxonomy" id="1423718"/>
    <lineage>
        <taxon>Bacteria</taxon>
        <taxon>Bacillati</taxon>
        <taxon>Bacillota</taxon>
        <taxon>Bacilli</taxon>
        <taxon>Lactobacillales</taxon>
        <taxon>Lactobacillaceae</taxon>
        <taxon>Ligilactobacillus</taxon>
    </lineage>
</organism>
<accession>A0A0R2ALT8</accession>
<dbReference type="Proteomes" id="UP000051008">
    <property type="component" value="Unassembled WGS sequence"/>
</dbReference>
<dbReference type="InterPro" id="IPR011990">
    <property type="entry name" value="TPR-like_helical_dom_sf"/>
</dbReference>
<dbReference type="InterPro" id="IPR010982">
    <property type="entry name" value="Lambda_DNA-bd_dom_sf"/>
</dbReference>
<proteinExistence type="predicted"/>
<dbReference type="SMART" id="SM00530">
    <property type="entry name" value="HTH_XRE"/>
    <property type="match status" value="1"/>
</dbReference>
<name>A0A0R2ALT8_9LACO</name>
<dbReference type="PATRIC" id="fig|1423718.3.peg.1480"/>
<gene>
    <name evidence="2" type="ORF">FC14_GL001419</name>
</gene>
<feature type="domain" description="HTH cro/C1-type" evidence="1">
    <location>
        <begin position="11"/>
        <end position="60"/>
    </location>
</feature>
<dbReference type="AlphaFoldDB" id="A0A0R2ALT8"/>
<evidence type="ECO:0000313" key="2">
    <source>
        <dbReference type="EMBL" id="KRM65451.1"/>
    </source>
</evidence>
<reference evidence="2 3" key="1">
    <citation type="journal article" date="2015" name="Genome Announc.">
        <title>Expanding the biotechnology potential of lactobacilli through comparative genomics of 213 strains and associated genera.</title>
        <authorList>
            <person name="Sun Z."/>
            <person name="Harris H.M."/>
            <person name="McCann A."/>
            <person name="Guo C."/>
            <person name="Argimon S."/>
            <person name="Zhang W."/>
            <person name="Yang X."/>
            <person name="Jeffery I.B."/>
            <person name="Cooney J.C."/>
            <person name="Kagawa T.F."/>
            <person name="Liu W."/>
            <person name="Song Y."/>
            <person name="Salvetti E."/>
            <person name="Wrobel A."/>
            <person name="Rasinkangas P."/>
            <person name="Parkhill J."/>
            <person name="Rea M.C."/>
            <person name="O'Sullivan O."/>
            <person name="Ritari J."/>
            <person name="Douillard F.P."/>
            <person name="Paul Ross R."/>
            <person name="Yang R."/>
            <person name="Briner A.E."/>
            <person name="Felis G.E."/>
            <person name="de Vos W.M."/>
            <person name="Barrangou R."/>
            <person name="Klaenhammer T.R."/>
            <person name="Caufield P.W."/>
            <person name="Cui Y."/>
            <person name="Zhang H."/>
            <person name="O'Toole P.W."/>
        </authorList>
    </citation>
    <scope>NUCLEOTIDE SEQUENCE [LARGE SCALE GENOMIC DNA]</scope>
    <source>
        <strain evidence="2 3">DSM 20509</strain>
    </source>
</reference>
<dbReference type="EMBL" id="AYYP01000015">
    <property type="protein sequence ID" value="KRM65451.1"/>
    <property type="molecule type" value="Genomic_DNA"/>
</dbReference>